<evidence type="ECO:0000313" key="3">
    <source>
        <dbReference type="EMBL" id="MBY32586.1"/>
    </source>
</evidence>
<feature type="region of interest" description="Disordered" evidence="1">
    <location>
        <begin position="82"/>
        <end position="106"/>
    </location>
</feature>
<dbReference type="AlphaFoldDB" id="A0A2S2PUR0"/>
<keyword evidence="2" id="KW-1133">Transmembrane helix</keyword>
<organism evidence="3">
    <name type="scientific">Schizaphis graminum</name>
    <name type="common">Green bug aphid</name>
    <dbReference type="NCBI Taxonomy" id="13262"/>
    <lineage>
        <taxon>Eukaryota</taxon>
        <taxon>Metazoa</taxon>
        <taxon>Ecdysozoa</taxon>
        <taxon>Arthropoda</taxon>
        <taxon>Hexapoda</taxon>
        <taxon>Insecta</taxon>
        <taxon>Pterygota</taxon>
        <taxon>Neoptera</taxon>
        <taxon>Paraneoptera</taxon>
        <taxon>Hemiptera</taxon>
        <taxon>Sternorrhyncha</taxon>
        <taxon>Aphidomorpha</taxon>
        <taxon>Aphidoidea</taxon>
        <taxon>Aphididae</taxon>
        <taxon>Aphidini</taxon>
        <taxon>Schizaphis</taxon>
    </lineage>
</organism>
<keyword evidence="2" id="KW-0472">Membrane</keyword>
<proteinExistence type="predicted"/>
<accession>A0A2S2PUR0</accession>
<keyword evidence="2" id="KW-0812">Transmembrane</keyword>
<evidence type="ECO:0000256" key="1">
    <source>
        <dbReference type="SAM" id="MobiDB-lite"/>
    </source>
</evidence>
<gene>
    <name evidence="3" type="ORF">g.72955</name>
</gene>
<protein>
    <recommendedName>
        <fullName evidence="4">Solute carrier family 46 member 3</fullName>
    </recommendedName>
</protein>
<sequence length="114" mass="12742">MLYPCFCVYKIGSMNSVRMAIENLSKSAILPLYSIVYNKTLESMPSAFFIISICLTVPLIGCFGITYYLTRNQKEPVKSIQKNNLEDTSNDLNANTTTNTNGMKSDNVEGLVHM</sequence>
<feature type="transmembrane region" description="Helical" evidence="2">
    <location>
        <begin position="47"/>
        <end position="69"/>
    </location>
</feature>
<reference evidence="3" key="1">
    <citation type="submission" date="2018-04" db="EMBL/GenBank/DDBJ databases">
        <title>Transcriptome of Schizaphis graminum biotype I.</title>
        <authorList>
            <person name="Scully E.D."/>
            <person name="Geib S.M."/>
            <person name="Palmer N.A."/>
            <person name="Koch K."/>
            <person name="Bradshaw J."/>
            <person name="Heng-Moss T."/>
            <person name="Sarath G."/>
        </authorList>
    </citation>
    <scope>NUCLEOTIDE SEQUENCE</scope>
</reference>
<evidence type="ECO:0000256" key="2">
    <source>
        <dbReference type="SAM" id="Phobius"/>
    </source>
</evidence>
<evidence type="ECO:0008006" key="4">
    <source>
        <dbReference type="Google" id="ProtNLM"/>
    </source>
</evidence>
<feature type="compositionally biased region" description="Low complexity" evidence="1">
    <location>
        <begin position="90"/>
        <end position="101"/>
    </location>
</feature>
<dbReference type="EMBL" id="GGMR01019967">
    <property type="protein sequence ID" value="MBY32586.1"/>
    <property type="molecule type" value="Transcribed_RNA"/>
</dbReference>
<name>A0A2S2PUR0_SCHGA</name>